<dbReference type="PROSITE" id="PS00455">
    <property type="entry name" value="AMP_BINDING"/>
    <property type="match status" value="1"/>
</dbReference>
<dbReference type="AlphaFoldDB" id="A0A562SBZ9"/>
<evidence type="ECO:0000256" key="1">
    <source>
        <dbReference type="ARBA" id="ARBA00022741"/>
    </source>
</evidence>
<keyword evidence="1" id="KW-0547">Nucleotide-binding</keyword>
<evidence type="ECO:0000313" key="6">
    <source>
        <dbReference type="Proteomes" id="UP000320593"/>
    </source>
</evidence>
<gene>
    <name evidence="5" type="ORF">JM93_04385</name>
</gene>
<comment type="caution">
    <text evidence="5">The sequence shown here is derived from an EMBL/GenBank/DDBJ whole genome shotgun (WGS) entry which is preliminary data.</text>
</comment>
<dbReference type="Proteomes" id="UP000320593">
    <property type="component" value="Unassembled WGS sequence"/>
</dbReference>
<evidence type="ECO:0000313" key="5">
    <source>
        <dbReference type="EMBL" id="TWI78728.1"/>
    </source>
</evidence>
<dbReference type="Pfam" id="PF00501">
    <property type="entry name" value="AMP-binding"/>
    <property type="match status" value="1"/>
</dbReference>
<dbReference type="PANTHER" id="PTHR43272">
    <property type="entry name" value="LONG-CHAIN-FATTY-ACID--COA LIGASE"/>
    <property type="match status" value="1"/>
</dbReference>
<evidence type="ECO:0000256" key="2">
    <source>
        <dbReference type="ARBA" id="ARBA00022840"/>
    </source>
</evidence>
<sequence length="552" mass="60850">MGVSYPIPYEMLKKWASETPDKVYLRQPVNRVVQEKTWSQVHDEVLRLASAFLAMGLQKGDVVAILGKNTAEWFITDFALGAAGLVPAPIYFTAGEETIRYVLEHSEAKAIVLGKLDDTAPAKAAIPDGMITISQPYDTLPCDHQMTELISRHEPLAKVNEPGMDDTFSLLYTSGTTGHPKGIVVTFRNIGYSSTKAVQALGYSSDDRLISYLPLAHITERAMVQHVGLFHGCTVSFVESLETFPDDVRNANPTVFISVPRLWMKFQSGILAKLPQKKLDLYLKIPILNSIVKKKIKKTLGLENARICGSGAAPISPAVLEWFCTLGIDITEGFGMSETSGLVAVQYPFKRAKIGTLGKPSNGSEIKISSDGELMISGDCVVKEYYKDPQQTSETFKDGWLCTGDKGEIDKDGCLRITGRVKELFKTGKGKYVAPVPIESLVLENPYIEQICVMGYGLPQPVAVVVLADDVTETVDNKTLRDSLANTLNKINGQLEAHEKLSHLVVADEPWTIENDLLTPTMKIRRNLLEKRYEELISRPTKGGVVMEREVA</sequence>
<dbReference type="GO" id="GO:0016020">
    <property type="term" value="C:membrane"/>
    <property type="evidence" value="ECO:0007669"/>
    <property type="project" value="TreeGrafter"/>
</dbReference>
<dbReference type="InterPro" id="IPR042099">
    <property type="entry name" value="ANL_N_sf"/>
</dbReference>
<accession>A0A562SBZ9</accession>
<protein>
    <submittedName>
        <fullName evidence="5">Long-subunit acyl-CoA synthetase (AMP-forming)</fullName>
    </submittedName>
</protein>
<dbReference type="GO" id="GO:0004467">
    <property type="term" value="F:long-chain fatty acid-CoA ligase activity"/>
    <property type="evidence" value="ECO:0007669"/>
    <property type="project" value="UniProtKB-EC"/>
</dbReference>
<dbReference type="PANTHER" id="PTHR43272:SF33">
    <property type="entry name" value="AMP-BINDING DOMAIN-CONTAINING PROTEIN-RELATED"/>
    <property type="match status" value="1"/>
</dbReference>
<keyword evidence="2" id="KW-0067">ATP-binding</keyword>
<evidence type="ECO:0000259" key="4">
    <source>
        <dbReference type="Pfam" id="PF00501"/>
    </source>
</evidence>
<dbReference type="SUPFAM" id="SSF56801">
    <property type="entry name" value="Acetyl-CoA synthetase-like"/>
    <property type="match status" value="1"/>
</dbReference>
<dbReference type="Gene3D" id="3.40.50.12780">
    <property type="entry name" value="N-terminal domain of ligase-like"/>
    <property type="match status" value="1"/>
</dbReference>
<dbReference type="InterPro" id="IPR045851">
    <property type="entry name" value="AMP-bd_C_sf"/>
</dbReference>
<keyword evidence="6" id="KW-1185">Reference proteome</keyword>
<dbReference type="InterPro" id="IPR000873">
    <property type="entry name" value="AMP-dep_synth/lig_dom"/>
</dbReference>
<comment type="catalytic activity">
    <reaction evidence="3">
        <text>a long-chain fatty acid + ATP + CoA = a long-chain fatty acyl-CoA + AMP + diphosphate</text>
        <dbReference type="Rhea" id="RHEA:15421"/>
        <dbReference type="ChEBI" id="CHEBI:30616"/>
        <dbReference type="ChEBI" id="CHEBI:33019"/>
        <dbReference type="ChEBI" id="CHEBI:57287"/>
        <dbReference type="ChEBI" id="CHEBI:57560"/>
        <dbReference type="ChEBI" id="CHEBI:83139"/>
        <dbReference type="ChEBI" id="CHEBI:456215"/>
        <dbReference type="EC" id="6.2.1.3"/>
    </reaction>
    <physiologicalReaction direction="left-to-right" evidence="3">
        <dbReference type="Rhea" id="RHEA:15422"/>
    </physiologicalReaction>
</comment>
<dbReference type="GO" id="GO:0005524">
    <property type="term" value="F:ATP binding"/>
    <property type="evidence" value="ECO:0007669"/>
    <property type="project" value="UniProtKB-KW"/>
</dbReference>
<organism evidence="5 6">
    <name type="scientific">Roseibium hamelinense</name>
    <dbReference type="NCBI Taxonomy" id="150831"/>
    <lineage>
        <taxon>Bacteria</taxon>
        <taxon>Pseudomonadati</taxon>
        <taxon>Pseudomonadota</taxon>
        <taxon>Alphaproteobacteria</taxon>
        <taxon>Hyphomicrobiales</taxon>
        <taxon>Stappiaceae</taxon>
        <taxon>Roseibium</taxon>
    </lineage>
</organism>
<dbReference type="InterPro" id="IPR020845">
    <property type="entry name" value="AMP-binding_CS"/>
</dbReference>
<dbReference type="Pfam" id="PF23562">
    <property type="entry name" value="AMP-binding_C_3"/>
    <property type="match status" value="1"/>
</dbReference>
<dbReference type="EMBL" id="VLLF01000016">
    <property type="protein sequence ID" value="TWI78728.1"/>
    <property type="molecule type" value="Genomic_DNA"/>
</dbReference>
<feature type="domain" description="AMP-dependent synthetase/ligase" evidence="4">
    <location>
        <begin position="13"/>
        <end position="386"/>
    </location>
</feature>
<evidence type="ECO:0000256" key="3">
    <source>
        <dbReference type="ARBA" id="ARBA00024484"/>
    </source>
</evidence>
<dbReference type="RefSeq" id="WP_145347693.1">
    <property type="nucleotide sequence ID" value="NZ_SMLY01000045.1"/>
</dbReference>
<reference evidence="5 6" key="1">
    <citation type="submission" date="2019-07" db="EMBL/GenBank/DDBJ databases">
        <title>Genomic Encyclopedia of Archaeal and Bacterial Type Strains, Phase II (KMG-II): from individual species to whole genera.</title>
        <authorList>
            <person name="Goeker M."/>
        </authorList>
    </citation>
    <scope>NUCLEOTIDE SEQUENCE [LARGE SCALE GENOMIC DNA]</scope>
    <source>
        <strain evidence="5 6">ATCC BAA-252</strain>
    </source>
</reference>
<proteinExistence type="predicted"/>
<name>A0A562SBZ9_9HYPH</name>
<dbReference type="Gene3D" id="3.30.300.30">
    <property type="match status" value="1"/>
</dbReference>
<dbReference type="OrthoDB" id="6187882at2"/>